<evidence type="ECO:0000259" key="1">
    <source>
        <dbReference type="Pfam" id="PF09894"/>
    </source>
</evidence>
<evidence type="ECO:0000313" key="4">
    <source>
        <dbReference type="Proteomes" id="UP000679213"/>
    </source>
</evidence>
<reference evidence="3 4" key="1">
    <citation type="submission" date="2020-04" db="EMBL/GenBank/DDBJ databases">
        <authorList>
            <consortium name="Genoscope - CEA"/>
            <person name="William W."/>
        </authorList>
    </citation>
    <scope>NUCLEOTIDE SEQUENCE [LARGE SCALE GENOMIC DNA]</scope>
    <source>
        <strain evidence="3 4">SG7</strain>
    </source>
</reference>
<name>A0A8D6PR24_9EURY</name>
<accession>A0A8D6PR24</accession>
<dbReference type="RefSeq" id="WP_214399977.1">
    <property type="nucleotide sequence ID" value="NZ_LR792632.1"/>
</dbReference>
<dbReference type="KEGG" id="mesg:MLAUSG7_0038"/>
<dbReference type="PIRSF" id="PIRSF019262">
    <property type="entry name" value="UCP019262"/>
    <property type="match status" value="1"/>
</dbReference>
<evidence type="ECO:0008006" key="5">
    <source>
        <dbReference type="Google" id="ProtNLM"/>
    </source>
</evidence>
<dbReference type="InterPro" id="IPR057262">
    <property type="entry name" value="MJ0548_N"/>
</dbReference>
<dbReference type="InterPro" id="IPR016754">
    <property type="entry name" value="MJ0548-like"/>
</dbReference>
<gene>
    <name evidence="3" type="ORF">MLAUSG7_0038</name>
</gene>
<dbReference type="Proteomes" id="UP000679213">
    <property type="component" value="Chromosome I"/>
</dbReference>
<keyword evidence="4" id="KW-1185">Reference proteome</keyword>
<protein>
    <recommendedName>
        <fullName evidence="5">DUF2121 domain-containing protein</fullName>
    </recommendedName>
</protein>
<feature type="domain" description="Connectase MJ0548-like N-terminal" evidence="1">
    <location>
        <begin position="1"/>
        <end position="194"/>
    </location>
</feature>
<dbReference type="EMBL" id="LR792632">
    <property type="protein sequence ID" value="CAB3287125.1"/>
    <property type="molecule type" value="Genomic_DNA"/>
</dbReference>
<proteinExistence type="predicted"/>
<dbReference type="GeneID" id="65882845"/>
<dbReference type="AlphaFoldDB" id="A0A8D6PR24"/>
<feature type="domain" description="Connectase MJ0548-like C-terminal" evidence="2">
    <location>
        <begin position="198"/>
        <end position="291"/>
    </location>
</feature>
<organism evidence="3 4">
    <name type="scientific">Methanocaldococcus lauensis</name>
    <dbReference type="NCBI Taxonomy" id="2546128"/>
    <lineage>
        <taxon>Archaea</taxon>
        <taxon>Methanobacteriati</taxon>
        <taxon>Methanobacteriota</taxon>
        <taxon>Methanomada group</taxon>
        <taxon>Methanococci</taxon>
        <taxon>Methanococcales</taxon>
        <taxon>Methanocaldococcaceae</taxon>
        <taxon>Methanocaldococcus</taxon>
    </lineage>
</organism>
<evidence type="ECO:0000313" key="3">
    <source>
        <dbReference type="EMBL" id="CAB3287125.1"/>
    </source>
</evidence>
<dbReference type="Pfam" id="PF09894">
    <property type="entry name" value="MJ0548_N"/>
    <property type="match status" value="1"/>
</dbReference>
<dbReference type="InterPro" id="IPR057377">
    <property type="entry name" value="MJ0548_C"/>
</dbReference>
<evidence type="ECO:0000259" key="2">
    <source>
        <dbReference type="Pfam" id="PF25274"/>
    </source>
</evidence>
<dbReference type="Pfam" id="PF25274">
    <property type="entry name" value="MJ0548_C"/>
    <property type="match status" value="1"/>
</dbReference>
<sequence>MTLIICYYGNNGAVIGGDRRQIFFRGNEQNRKLLEEKLYNGEIKSEEDLYKLAEKLNIKIIIEDNREKVRKLSDSVVVGEVRSLGIEAKRRRVYATKGKCAILEILNDEVTNQIIKEGFGIVVFGNKFLKKKVEEELKKTAKLFPMMPLESIEETIKNIFEKFKWNPTLSKEYDIYSVNKYEENFEEIIKKDIEELFKYRDQLRQQLIDFGKVMTIVNRIVKNGEIGCIKDGKLHLYDDYIAINKIDPNPNVFKVIEVEGDFKDGDIVVIENGDMRIKGTDKKVMTNYIICYKF</sequence>